<keyword evidence="7 8" id="KW-0472">Membrane</keyword>
<reference evidence="10 11" key="1">
    <citation type="journal article" date="2013" name="Genome Biol. Evol.">
        <title>Genomes of Stigonematalean cyanobacteria (subsection V) and the evolution of oxygenic photosynthesis from prokaryotes to plastids.</title>
        <authorList>
            <person name="Dagan T."/>
            <person name="Roettger M."/>
            <person name="Stucken K."/>
            <person name="Landan G."/>
            <person name="Koch R."/>
            <person name="Major P."/>
            <person name="Gould S.B."/>
            <person name="Goremykin V.V."/>
            <person name="Rippka R."/>
            <person name="Tandeau de Marsac N."/>
            <person name="Gugger M."/>
            <person name="Lockhart P.J."/>
            <person name="Allen J.F."/>
            <person name="Brune I."/>
            <person name="Maus I."/>
            <person name="Puhler A."/>
            <person name="Martin W.F."/>
        </authorList>
    </citation>
    <scope>NUCLEOTIDE SEQUENCE [LARGE SCALE GENOMIC DNA]</scope>
    <source>
        <strain evidence="10 11">PCC 7110</strain>
    </source>
</reference>
<evidence type="ECO:0000313" key="11">
    <source>
        <dbReference type="Proteomes" id="UP000076925"/>
    </source>
</evidence>
<comment type="caution">
    <text evidence="10">The sequence shown here is derived from an EMBL/GenBank/DDBJ whole genome shotgun (WGS) entry which is preliminary data.</text>
</comment>
<feature type="transmembrane region" description="Helical" evidence="8">
    <location>
        <begin position="112"/>
        <end position="137"/>
    </location>
</feature>
<dbReference type="GO" id="GO:0035435">
    <property type="term" value="P:phosphate ion transmembrane transport"/>
    <property type="evidence" value="ECO:0007669"/>
    <property type="project" value="InterPro"/>
</dbReference>
<dbReference type="NCBIfam" id="TIGR00974">
    <property type="entry name" value="3a0107s02c"/>
    <property type="match status" value="1"/>
</dbReference>
<dbReference type="PROSITE" id="PS50928">
    <property type="entry name" value="ABC_TM1"/>
    <property type="match status" value="1"/>
</dbReference>
<sequence>MSSKSLQEIHANVSRRKIADSVFAIFGVLTILVAVITLLTLVIRLAIDGSSRLDWQFFTSFPGRNPEEAGILSAWVGTSLVMLVTLFAAIPLGIASGVYLEEYAQKNWLSAIIEINVTNLAGVPSIVYGLLALGLFADRLKLGESVLTAGLTLALLVLPVVIVTTREAIRAIPNSIREAAYALGTTKWQMIWDHTLPYSMGGILTGVIVGLSRAIGETAPLITIGALTFIAFLPDSPIKNQFPFISFEWLKAPFTVMPIQMFNWVSRPEPEFQLNAAAAGVVLITMTLVMNGIAIYLRYRFRKGIKW</sequence>
<keyword evidence="4 8" id="KW-1003">Cell membrane</keyword>
<dbReference type="Gene3D" id="1.10.3720.10">
    <property type="entry name" value="MetI-like"/>
    <property type="match status" value="1"/>
</dbReference>
<gene>
    <name evidence="10" type="ORF">WA1_49680</name>
</gene>
<dbReference type="STRING" id="128403.WA1_49680"/>
<evidence type="ECO:0000256" key="7">
    <source>
        <dbReference type="ARBA" id="ARBA00023136"/>
    </source>
</evidence>
<keyword evidence="11" id="KW-1185">Reference proteome</keyword>
<comment type="similarity">
    <text evidence="2 8">Belongs to the binding-protein-dependent transport system permease family. CysTW subfamily.</text>
</comment>
<evidence type="ECO:0000256" key="8">
    <source>
        <dbReference type="RuleBase" id="RU363043"/>
    </source>
</evidence>
<feature type="transmembrane region" description="Helical" evidence="8">
    <location>
        <begin position="215"/>
        <end position="233"/>
    </location>
</feature>
<accession>A0A139WQV7</accession>
<dbReference type="PANTHER" id="PTHR43470">
    <property type="entry name" value="PHOSPHATE TRANSPORT SYSTEM PERMEASE PROTEIN PSTA-RELATED"/>
    <property type="match status" value="1"/>
</dbReference>
<feature type="transmembrane region" description="Helical" evidence="8">
    <location>
        <begin position="277"/>
        <end position="297"/>
    </location>
</feature>
<dbReference type="EMBL" id="ANNX02000064">
    <property type="protein sequence ID" value="KYC34807.1"/>
    <property type="molecule type" value="Genomic_DNA"/>
</dbReference>
<name>A0A139WQV7_9CYAN</name>
<protein>
    <recommendedName>
        <fullName evidence="8">Phosphate transport system permease protein PstA</fullName>
    </recommendedName>
</protein>
<dbReference type="InterPro" id="IPR000515">
    <property type="entry name" value="MetI-like"/>
</dbReference>
<dbReference type="CDD" id="cd06261">
    <property type="entry name" value="TM_PBP2"/>
    <property type="match status" value="1"/>
</dbReference>
<keyword evidence="5 8" id="KW-0812">Transmembrane</keyword>
<feature type="transmembrane region" description="Helical" evidence="8">
    <location>
        <begin position="21"/>
        <end position="47"/>
    </location>
</feature>
<evidence type="ECO:0000259" key="9">
    <source>
        <dbReference type="PROSITE" id="PS50928"/>
    </source>
</evidence>
<keyword evidence="6 8" id="KW-1133">Transmembrane helix</keyword>
<evidence type="ECO:0000256" key="5">
    <source>
        <dbReference type="ARBA" id="ARBA00022692"/>
    </source>
</evidence>
<dbReference type="AlphaFoldDB" id="A0A139WQV7"/>
<dbReference type="InterPro" id="IPR035906">
    <property type="entry name" value="MetI-like_sf"/>
</dbReference>
<dbReference type="GO" id="GO:0005315">
    <property type="term" value="F:phosphate transmembrane transporter activity"/>
    <property type="evidence" value="ECO:0007669"/>
    <property type="project" value="InterPro"/>
</dbReference>
<evidence type="ECO:0000256" key="2">
    <source>
        <dbReference type="ARBA" id="ARBA00007069"/>
    </source>
</evidence>
<dbReference type="GO" id="GO:0005886">
    <property type="term" value="C:plasma membrane"/>
    <property type="evidence" value="ECO:0007669"/>
    <property type="project" value="UniProtKB-SubCell"/>
</dbReference>
<dbReference type="Pfam" id="PF00528">
    <property type="entry name" value="BPD_transp_1"/>
    <property type="match status" value="1"/>
</dbReference>
<dbReference type="SUPFAM" id="SSF161098">
    <property type="entry name" value="MetI-like"/>
    <property type="match status" value="1"/>
</dbReference>
<evidence type="ECO:0000256" key="3">
    <source>
        <dbReference type="ARBA" id="ARBA00022448"/>
    </source>
</evidence>
<organism evidence="10 11">
    <name type="scientific">Scytonema hofmannii PCC 7110</name>
    <dbReference type="NCBI Taxonomy" id="128403"/>
    <lineage>
        <taxon>Bacteria</taxon>
        <taxon>Bacillati</taxon>
        <taxon>Cyanobacteriota</taxon>
        <taxon>Cyanophyceae</taxon>
        <taxon>Nostocales</taxon>
        <taxon>Scytonemataceae</taxon>
        <taxon>Scytonema</taxon>
    </lineage>
</organism>
<dbReference type="PANTHER" id="PTHR43470:SF5">
    <property type="entry name" value="PHOSPHATE TRANSPORT SYSTEM PERMEASE PROTEIN PSTA"/>
    <property type="match status" value="1"/>
</dbReference>
<dbReference type="OrthoDB" id="9807065at2"/>
<feature type="transmembrane region" description="Helical" evidence="8">
    <location>
        <begin position="149"/>
        <end position="169"/>
    </location>
</feature>
<evidence type="ECO:0000256" key="6">
    <source>
        <dbReference type="ARBA" id="ARBA00022989"/>
    </source>
</evidence>
<feature type="domain" description="ABC transmembrane type-1" evidence="9">
    <location>
        <begin position="75"/>
        <end position="294"/>
    </location>
</feature>
<evidence type="ECO:0000256" key="1">
    <source>
        <dbReference type="ARBA" id="ARBA00004651"/>
    </source>
</evidence>
<comment type="subcellular location">
    <subcellularLocation>
        <location evidence="1 8">Cell membrane</location>
        <topology evidence="1 8">Multi-pass membrane protein</topology>
    </subcellularLocation>
</comment>
<evidence type="ECO:0000313" key="10">
    <source>
        <dbReference type="EMBL" id="KYC34807.1"/>
    </source>
</evidence>
<dbReference type="InterPro" id="IPR005672">
    <property type="entry name" value="Phosphate_PstA"/>
</dbReference>
<dbReference type="RefSeq" id="WP_017740982.1">
    <property type="nucleotide sequence ID" value="NZ_KQ976355.1"/>
</dbReference>
<evidence type="ECO:0000256" key="4">
    <source>
        <dbReference type="ARBA" id="ARBA00022475"/>
    </source>
</evidence>
<proteinExistence type="inferred from homology"/>
<dbReference type="Proteomes" id="UP000076925">
    <property type="component" value="Unassembled WGS sequence"/>
</dbReference>
<feature type="transmembrane region" description="Helical" evidence="8">
    <location>
        <begin position="74"/>
        <end position="100"/>
    </location>
</feature>
<keyword evidence="3" id="KW-0813">Transport</keyword>